<accession>A0ABD7A7Q1</accession>
<dbReference type="KEGG" id="mpeg:HV560_03865"/>
<dbReference type="EMBL" id="CP055305">
    <property type="protein sequence ID" value="QLB42023.1"/>
    <property type="molecule type" value="Genomic_DNA"/>
</dbReference>
<protein>
    <recommendedName>
        <fullName evidence="3">Hemophilus-specific protein</fullName>
    </recommendedName>
</protein>
<organism evidence="1 2">
    <name type="scientific">Mannheimia pernigra</name>
    <dbReference type="NCBI Taxonomy" id="111844"/>
    <lineage>
        <taxon>Bacteria</taxon>
        <taxon>Pseudomonadati</taxon>
        <taxon>Pseudomonadota</taxon>
        <taxon>Gammaproteobacteria</taxon>
        <taxon>Pasteurellales</taxon>
        <taxon>Pasteurellaceae</taxon>
        <taxon>Mannheimia</taxon>
    </lineage>
</organism>
<name>A0ABD7A7Q1_9PAST</name>
<evidence type="ECO:0000313" key="1">
    <source>
        <dbReference type="EMBL" id="QLB42023.1"/>
    </source>
</evidence>
<dbReference type="AlphaFoldDB" id="A0ABD7A7Q1"/>
<proteinExistence type="predicted"/>
<sequence>MKKHHTQTNGEKVMLEVALNENGTSELECTFKHFIVSPRTYISQFEQETGLKLWHNNTISDNGKYYTRYQLPDRHTARKVIEWLNHKAGLRNEIAITSEQAQQILSRFDV</sequence>
<reference evidence="1 2" key="1">
    <citation type="submission" date="2020-06" db="EMBL/GenBank/DDBJ databases">
        <title>Mannheimia pernigra sp. nov. isolated from bovine respiratory tract.</title>
        <authorList>
            <person name="Kuhnert P."/>
            <person name="Akarsu-Egger H."/>
        </authorList>
    </citation>
    <scope>NUCLEOTIDE SEQUENCE [LARGE SCALE GENOMIC DNA]</scope>
    <source>
        <strain evidence="1 2">17CN0883</strain>
    </source>
</reference>
<gene>
    <name evidence="1" type="ORF">HV560_03865</name>
</gene>
<dbReference type="Proteomes" id="UP000509784">
    <property type="component" value="Chromosome"/>
</dbReference>
<evidence type="ECO:0008006" key="3">
    <source>
        <dbReference type="Google" id="ProtNLM"/>
    </source>
</evidence>
<dbReference type="RefSeq" id="WP_176812188.1">
    <property type="nucleotide sequence ID" value="NZ_CP055305.1"/>
</dbReference>
<evidence type="ECO:0000313" key="2">
    <source>
        <dbReference type="Proteomes" id="UP000509784"/>
    </source>
</evidence>